<evidence type="ECO:0000313" key="3">
    <source>
        <dbReference type="EMBL" id="MBD7968561.1"/>
    </source>
</evidence>
<dbReference type="Pfam" id="PF01494">
    <property type="entry name" value="FAD_binding_3"/>
    <property type="match status" value="1"/>
</dbReference>
<protein>
    <submittedName>
        <fullName evidence="3">FAD-dependent monooxygenase</fullName>
    </submittedName>
</protein>
<gene>
    <name evidence="3" type="ORF">H9647_10825</name>
</gene>
<evidence type="ECO:0000256" key="1">
    <source>
        <dbReference type="ARBA" id="ARBA00023002"/>
    </source>
</evidence>
<dbReference type="Gene3D" id="3.50.50.60">
    <property type="entry name" value="FAD/NAD(P)-binding domain"/>
    <property type="match status" value="1"/>
</dbReference>
<evidence type="ECO:0000313" key="4">
    <source>
        <dbReference type="Proteomes" id="UP000608071"/>
    </source>
</evidence>
<accession>A0ABR8SYH0</accession>
<sequence length="401" mass="45694">MMTQNMNTTVCIVGGGPSGLLLGLLLAKQGTPVTVLESQPNFERKFRGEVLQPRFIRLMKQLGLDQHLYQYEHIKLLTGEIWSEDKLISSIDYVEDTPEAPFSVRMKQSVLLQALYDEAVKYDHFHMIFNARVKSLITEEDRINGVVALTQKEEVRINAHLTVGADGRFSTIRKQGDFSYKYKKHDFDMIWFTVPIQEDRHKDIFFRVTTSRNFIVVPSSRDVLQIGFTVRKGEWEVIKQRGIGALSEELISVFPDLQEPLREITDFQSFVTLKADVFFVDQWYKKGCVLIGDAAHCSSPVGAIGISLAAETAALLAELIHESIQDEDLDFRKVESLTALRAKEVMMVHRMQGLITKAIIKAPRWTKKWVIIAAPLLSKTKLFHLAKRKFLLGKTIDRLGN</sequence>
<dbReference type="RefSeq" id="WP_191799783.1">
    <property type="nucleotide sequence ID" value="NZ_JACSQL010000003.1"/>
</dbReference>
<dbReference type="GO" id="GO:0004497">
    <property type="term" value="F:monooxygenase activity"/>
    <property type="evidence" value="ECO:0007669"/>
    <property type="project" value="UniProtKB-KW"/>
</dbReference>
<keyword evidence="4" id="KW-1185">Reference proteome</keyword>
<keyword evidence="1" id="KW-0560">Oxidoreductase</keyword>
<dbReference type="PANTHER" id="PTHR43476:SF5">
    <property type="entry name" value="FAD-DEPENDENT MONOOXYGENASE"/>
    <property type="match status" value="1"/>
</dbReference>
<organism evidence="3 4">
    <name type="scientific">Paenibacillus gallinarum</name>
    <dbReference type="NCBI Taxonomy" id="2762232"/>
    <lineage>
        <taxon>Bacteria</taxon>
        <taxon>Bacillati</taxon>
        <taxon>Bacillota</taxon>
        <taxon>Bacilli</taxon>
        <taxon>Bacillales</taxon>
        <taxon>Paenibacillaceae</taxon>
        <taxon>Paenibacillus</taxon>
    </lineage>
</organism>
<dbReference type="InterPro" id="IPR036188">
    <property type="entry name" value="FAD/NAD-bd_sf"/>
</dbReference>
<dbReference type="InterPro" id="IPR050631">
    <property type="entry name" value="PheA/TfdB_FAD_monoxygenase"/>
</dbReference>
<dbReference type="Proteomes" id="UP000608071">
    <property type="component" value="Unassembled WGS sequence"/>
</dbReference>
<feature type="domain" description="FAD-binding" evidence="2">
    <location>
        <begin position="8"/>
        <end position="325"/>
    </location>
</feature>
<name>A0ABR8SYH0_9BACL</name>
<keyword evidence="3" id="KW-0503">Monooxygenase</keyword>
<evidence type="ECO:0000259" key="2">
    <source>
        <dbReference type="Pfam" id="PF01494"/>
    </source>
</evidence>
<dbReference type="PRINTS" id="PR00420">
    <property type="entry name" value="RNGMNOXGNASE"/>
</dbReference>
<proteinExistence type="predicted"/>
<dbReference type="PANTHER" id="PTHR43476">
    <property type="entry name" value="3-(3-HYDROXY-PHENYL)PROPIONATE/3-HYDROXYCINNAMIC ACID HYDROXYLASE"/>
    <property type="match status" value="1"/>
</dbReference>
<dbReference type="SUPFAM" id="SSF51905">
    <property type="entry name" value="FAD/NAD(P)-binding domain"/>
    <property type="match status" value="1"/>
</dbReference>
<comment type="caution">
    <text evidence="3">The sequence shown here is derived from an EMBL/GenBank/DDBJ whole genome shotgun (WGS) entry which is preliminary data.</text>
</comment>
<dbReference type="EMBL" id="JACSQL010000003">
    <property type="protein sequence ID" value="MBD7968561.1"/>
    <property type="molecule type" value="Genomic_DNA"/>
</dbReference>
<reference evidence="3 4" key="1">
    <citation type="submission" date="2020-08" db="EMBL/GenBank/DDBJ databases">
        <title>A Genomic Blueprint of the Chicken Gut Microbiome.</title>
        <authorList>
            <person name="Gilroy R."/>
            <person name="Ravi A."/>
            <person name="Getino M."/>
            <person name="Pursley I."/>
            <person name="Horton D.L."/>
            <person name="Alikhan N.-F."/>
            <person name="Baker D."/>
            <person name="Gharbi K."/>
            <person name="Hall N."/>
            <person name="Watson M."/>
            <person name="Adriaenssens E.M."/>
            <person name="Foster-Nyarko E."/>
            <person name="Jarju S."/>
            <person name="Secka A."/>
            <person name="Antonio M."/>
            <person name="Oren A."/>
            <person name="Chaudhuri R."/>
            <person name="La Ragione R.M."/>
            <person name="Hildebrand F."/>
            <person name="Pallen M.J."/>
        </authorList>
    </citation>
    <scope>NUCLEOTIDE SEQUENCE [LARGE SCALE GENOMIC DNA]</scope>
    <source>
        <strain evidence="3 4">Sa2BVA9</strain>
    </source>
</reference>
<dbReference type="InterPro" id="IPR002938">
    <property type="entry name" value="FAD-bd"/>
</dbReference>